<organism evidence="6 7">
    <name type="scientific">Tectimicrobiota bacterium</name>
    <dbReference type="NCBI Taxonomy" id="2528274"/>
    <lineage>
        <taxon>Bacteria</taxon>
        <taxon>Pseudomonadati</taxon>
        <taxon>Nitrospinota/Tectimicrobiota group</taxon>
        <taxon>Candidatus Tectimicrobiota</taxon>
    </lineage>
</organism>
<keyword evidence="1" id="KW-0637">Prenyltransferase</keyword>
<sequence length="171" mass="18871">VITDPGKRTLLVETDYKVEELEALADHCYDIQDIGASIASGSFKTEGMVVAPCSVKTLSAIAHSYTDNLLVRACDVVLKERRKLVLLFRETPLHLGHLRNLERVAEMGGILLPPVPAFYHRPKTLLDVVNQTVGKVLDLLGIDHRLFLRWGPPPAVDPRSGGRGRKSEDPS</sequence>
<evidence type="ECO:0000256" key="1">
    <source>
        <dbReference type="ARBA" id="ARBA00022602"/>
    </source>
</evidence>
<dbReference type="SUPFAM" id="SSF52507">
    <property type="entry name" value="Homo-oligomeric flavin-containing Cys decarboxylases, HFCD"/>
    <property type="match status" value="1"/>
</dbReference>
<dbReference type="Proteomes" id="UP000769766">
    <property type="component" value="Unassembled WGS sequence"/>
</dbReference>
<dbReference type="InterPro" id="IPR003382">
    <property type="entry name" value="Flavoprotein"/>
</dbReference>
<proteinExistence type="predicted"/>
<feature type="non-terminal residue" evidence="6">
    <location>
        <position position="1"/>
    </location>
</feature>
<name>A0A932CPP7_UNCTE</name>
<accession>A0A932CPP7</accession>
<feature type="domain" description="Flavoprotein" evidence="5">
    <location>
        <begin position="2"/>
        <end position="140"/>
    </location>
</feature>
<dbReference type="GO" id="GO:0004659">
    <property type="term" value="F:prenyltransferase activity"/>
    <property type="evidence" value="ECO:0007669"/>
    <property type="project" value="UniProtKB-KW"/>
</dbReference>
<dbReference type="NCBIfam" id="TIGR00421">
    <property type="entry name" value="ubiX_pad"/>
    <property type="match status" value="1"/>
</dbReference>
<evidence type="ECO:0000256" key="2">
    <source>
        <dbReference type="ARBA" id="ARBA00022630"/>
    </source>
</evidence>
<evidence type="ECO:0000313" key="7">
    <source>
        <dbReference type="Proteomes" id="UP000769766"/>
    </source>
</evidence>
<keyword evidence="4" id="KW-0808">Transferase</keyword>
<keyword evidence="3" id="KW-0288">FMN</keyword>
<protein>
    <submittedName>
        <fullName evidence="6">UbiX family flavin prenyltransferase</fullName>
    </submittedName>
</protein>
<dbReference type="InterPro" id="IPR036551">
    <property type="entry name" value="Flavin_trans-like"/>
</dbReference>
<dbReference type="AlphaFoldDB" id="A0A932CPP7"/>
<reference evidence="6" key="1">
    <citation type="submission" date="2020-07" db="EMBL/GenBank/DDBJ databases">
        <title>Huge and variable diversity of episymbiotic CPR bacteria and DPANN archaea in groundwater ecosystems.</title>
        <authorList>
            <person name="He C.Y."/>
            <person name="Keren R."/>
            <person name="Whittaker M."/>
            <person name="Farag I.F."/>
            <person name="Doudna J."/>
            <person name="Cate J.H.D."/>
            <person name="Banfield J.F."/>
        </authorList>
    </citation>
    <scope>NUCLEOTIDE SEQUENCE</scope>
    <source>
        <strain evidence="6">NC_groundwater_672_Ag_B-0.1um_62_36</strain>
    </source>
</reference>
<evidence type="ECO:0000256" key="4">
    <source>
        <dbReference type="ARBA" id="ARBA00022679"/>
    </source>
</evidence>
<evidence type="ECO:0000256" key="3">
    <source>
        <dbReference type="ARBA" id="ARBA00022643"/>
    </source>
</evidence>
<evidence type="ECO:0000259" key="5">
    <source>
        <dbReference type="Pfam" id="PF02441"/>
    </source>
</evidence>
<keyword evidence="2" id="KW-0285">Flavoprotein</keyword>
<dbReference type="InterPro" id="IPR004507">
    <property type="entry name" value="UbiX-like"/>
</dbReference>
<evidence type="ECO:0000313" key="6">
    <source>
        <dbReference type="EMBL" id="MBI2877235.1"/>
    </source>
</evidence>
<dbReference type="Pfam" id="PF02441">
    <property type="entry name" value="Flavoprotein"/>
    <property type="match status" value="1"/>
</dbReference>
<dbReference type="EMBL" id="JACPRF010000306">
    <property type="protein sequence ID" value="MBI2877235.1"/>
    <property type="molecule type" value="Genomic_DNA"/>
</dbReference>
<gene>
    <name evidence="6" type="ORF">HYY20_10165</name>
</gene>
<dbReference type="NCBIfam" id="NF004685">
    <property type="entry name" value="PRK06029.1"/>
    <property type="match status" value="1"/>
</dbReference>
<dbReference type="Gene3D" id="3.40.50.1950">
    <property type="entry name" value="Flavin prenyltransferase-like"/>
    <property type="match status" value="1"/>
</dbReference>
<comment type="caution">
    <text evidence="6">The sequence shown here is derived from an EMBL/GenBank/DDBJ whole genome shotgun (WGS) entry which is preliminary data.</text>
</comment>